<keyword evidence="1" id="KW-0472">Membrane</keyword>
<accession>A0ABU1D276</accession>
<keyword evidence="1 2" id="KW-0812">Transmembrane</keyword>
<dbReference type="InterPro" id="IPR021313">
    <property type="entry name" value="DUF2909"/>
</dbReference>
<evidence type="ECO:0000313" key="3">
    <source>
        <dbReference type="Proteomes" id="UP001232156"/>
    </source>
</evidence>
<dbReference type="Proteomes" id="UP001232156">
    <property type="component" value="Unassembled WGS sequence"/>
</dbReference>
<sequence>MRILVLLAFLGIVASLVSAGVYLMKDRSQSNRMVNALTIRIGLSIALFLFVLLAGRLGWIQATGIPVF</sequence>
<dbReference type="NCBIfam" id="NF033233">
    <property type="entry name" value="twin_helix"/>
    <property type="match status" value="1"/>
</dbReference>
<keyword evidence="1" id="KW-1133">Transmembrane helix</keyword>
<reference evidence="2 3" key="1">
    <citation type="submission" date="2023-08" db="EMBL/GenBank/DDBJ databases">
        <title>Alcaligenaceae gen. nov., a novel taxon isolated from the sludge of Yixing Pesticide Factory.</title>
        <authorList>
            <person name="Ruan L."/>
        </authorList>
    </citation>
    <scope>NUCLEOTIDE SEQUENCE [LARGE SCALE GENOMIC DNA]</scope>
    <source>
        <strain evidence="2 3">LG-2</strain>
    </source>
</reference>
<protein>
    <submittedName>
        <fullName evidence="2">Twin transmembrane helix small protein</fullName>
    </submittedName>
</protein>
<dbReference type="EMBL" id="JAUZQE010000001">
    <property type="protein sequence ID" value="MDR4124402.1"/>
    <property type="molecule type" value="Genomic_DNA"/>
</dbReference>
<dbReference type="Pfam" id="PF11137">
    <property type="entry name" value="DUF2909"/>
    <property type="match status" value="1"/>
</dbReference>
<dbReference type="RefSeq" id="WP_165279059.1">
    <property type="nucleotide sequence ID" value="NZ_JAUZQE010000001.1"/>
</dbReference>
<name>A0ABU1D276_9BURK</name>
<comment type="caution">
    <text evidence="2">The sequence shown here is derived from an EMBL/GenBank/DDBJ whole genome shotgun (WGS) entry which is preliminary data.</text>
</comment>
<evidence type="ECO:0000313" key="2">
    <source>
        <dbReference type="EMBL" id="MDR4124402.1"/>
    </source>
</evidence>
<evidence type="ECO:0000256" key="1">
    <source>
        <dbReference type="SAM" id="Phobius"/>
    </source>
</evidence>
<organism evidence="2 3">
    <name type="scientific">Yanghanlia caeni</name>
    <dbReference type="NCBI Taxonomy" id="3064283"/>
    <lineage>
        <taxon>Bacteria</taxon>
        <taxon>Pseudomonadati</taxon>
        <taxon>Pseudomonadota</taxon>
        <taxon>Betaproteobacteria</taxon>
        <taxon>Burkholderiales</taxon>
        <taxon>Alcaligenaceae</taxon>
        <taxon>Yanghanlia</taxon>
    </lineage>
</organism>
<feature type="transmembrane region" description="Helical" evidence="1">
    <location>
        <begin position="35"/>
        <end position="55"/>
    </location>
</feature>
<proteinExistence type="predicted"/>
<keyword evidence="3" id="KW-1185">Reference proteome</keyword>
<gene>
    <name evidence="2" type="ORF">Q8947_00150</name>
</gene>